<feature type="region of interest" description="Disordered" evidence="1">
    <location>
        <begin position="70"/>
        <end position="107"/>
    </location>
</feature>
<comment type="caution">
    <text evidence="2">The sequence shown here is derived from an EMBL/GenBank/DDBJ whole genome shotgun (WGS) entry which is preliminary data.</text>
</comment>
<gene>
    <name evidence="2" type="ORF">ColSpa_00444</name>
</gene>
<feature type="compositionally biased region" description="Basic and acidic residues" evidence="1">
    <location>
        <begin position="77"/>
        <end position="107"/>
    </location>
</feature>
<evidence type="ECO:0000256" key="1">
    <source>
        <dbReference type="SAM" id="MobiDB-lite"/>
    </source>
</evidence>
<dbReference type="AlphaFoldDB" id="A0AA37L616"/>
<protein>
    <submittedName>
        <fullName evidence="2">Uncharacterized protein</fullName>
    </submittedName>
</protein>
<keyword evidence="3" id="KW-1185">Reference proteome</keyword>
<dbReference type="RefSeq" id="XP_049122613.1">
    <property type="nucleotide sequence ID" value="XM_049266656.1"/>
</dbReference>
<evidence type="ECO:0000313" key="3">
    <source>
        <dbReference type="Proteomes" id="UP001055115"/>
    </source>
</evidence>
<sequence length="107" mass="12724">MQIPVHDDLWVEMDARKLREREMRAYFIPHATEDNVYFAIMPRGTAFVDEFQTSWDRFLENPLKLLFWGLNPSRPVNKKESSPADEKTEKPKSPFDKEEDRQPLAAW</sequence>
<name>A0AA37L616_9PEZI</name>
<reference evidence="2 3" key="1">
    <citation type="submission" date="2022-03" db="EMBL/GenBank/DDBJ databases">
        <title>Genome data of Colletotrichum spp.</title>
        <authorList>
            <person name="Utami Y.D."/>
            <person name="Hiruma K."/>
        </authorList>
    </citation>
    <scope>NUCLEOTIDE SEQUENCE [LARGE SCALE GENOMIC DNA]</scope>
    <source>
        <strain evidence="2 3">MAFF 239500</strain>
    </source>
</reference>
<dbReference type="GeneID" id="73321246"/>
<dbReference type="Proteomes" id="UP001055115">
    <property type="component" value="Unassembled WGS sequence"/>
</dbReference>
<proteinExistence type="predicted"/>
<accession>A0AA37L616</accession>
<dbReference type="EMBL" id="BQXU01000001">
    <property type="protein sequence ID" value="GKT40263.1"/>
    <property type="molecule type" value="Genomic_DNA"/>
</dbReference>
<evidence type="ECO:0000313" key="2">
    <source>
        <dbReference type="EMBL" id="GKT40263.1"/>
    </source>
</evidence>
<organism evidence="2 3">
    <name type="scientific">Colletotrichum spaethianum</name>
    <dbReference type="NCBI Taxonomy" id="700344"/>
    <lineage>
        <taxon>Eukaryota</taxon>
        <taxon>Fungi</taxon>
        <taxon>Dikarya</taxon>
        <taxon>Ascomycota</taxon>
        <taxon>Pezizomycotina</taxon>
        <taxon>Sordariomycetes</taxon>
        <taxon>Hypocreomycetidae</taxon>
        <taxon>Glomerellales</taxon>
        <taxon>Glomerellaceae</taxon>
        <taxon>Colletotrichum</taxon>
        <taxon>Colletotrichum spaethianum species complex</taxon>
    </lineage>
</organism>